<dbReference type="EMBL" id="JBFNQN010000012">
    <property type="protein sequence ID" value="MEW9266456.1"/>
    <property type="molecule type" value="Genomic_DNA"/>
</dbReference>
<sequence>MSISVSGTNLASIARPGSGGGSPAEKALREATRDYKEAQDTLVSDVTNHADEDTLKIDRAQLEAAAQAMAQAMAALAQERADAQRARDDARSARQPGPASLVSTADGGLDLFA</sequence>
<accession>A0ABV3P9X8</accession>
<feature type="compositionally biased region" description="Basic and acidic residues" evidence="1">
    <location>
        <begin position="79"/>
        <end position="92"/>
    </location>
</feature>
<feature type="region of interest" description="Disordered" evidence="1">
    <location>
        <begin position="1"/>
        <end position="49"/>
    </location>
</feature>
<evidence type="ECO:0000256" key="1">
    <source>
        <dbReference type="SAM" id="MobiDB-lite"/>
    </source>
</evidence>
<reference evidence="2 3" key="1">
    <citation type="submission" date="2024-07" db="EMBL/GenBank/DDBJ databases">
        <authorList>
            <person name="Thanompreechachai J."/>
            <person name="Duangmal K."/>
        </authorList>
    </citation>
    <scope>NUCLEOTIDE SEQUENCE [LARGE SCALE GENOMIC DNA]</scope>
    <source>
        <strain evidence="2 3">KCTC 19886</strain>
    </source>
</reference>
<feature type="region of interest" description="Disordered" evidence="1">
    <location>
        <begin position="76"/>
        <end position="113"/>
    </location>
</feature>
<comment type="caution">
    <text evidence="2">The sequence shown here is derived from an EMBL/GenBank/DDBJ whole genome shotgun (WGS) entry which is preliminary data.</text>
</comment>
<name>A0ABV3P9X8_9ACTN</name>
<gene>
    <name evidence="2" type="ORF">AB1207_17025</name>
</gene>
<evidence type="ECO:0000313" key="2">
    <source>
        <dbReference type="EMBL" id="MEW9266456.1"/>
    </source>
</evidence>
<evidence type="ECO:0000313" key="3">
    <source>
        <dbReference type="Proteomes" id="UP001555826"/>
    </source>
</evidence>
<keyword evidence="3" id="KW-1185">Reference proteome</keyword>
<feature type="compositionally biased region" description="Polar residues" evidence="1">
    <location>
        <begin position="1"/>
        <end position="11"/>
    </location>
</feature>
<proteinExistence type="predicted"/>
<protein>
    <submittedName>
        <fullName evidence="2">Uncharacterized protein</fullName>
    </submittedName>
</protein>
<dbReference type="RefSeq" id="WP_367639595.1">
    <property type="nucleotide sequence ID" value="NZ_JBFNQN010000012.1"/>
</dbReference>
<feature type="compositionally biased region" description="Basic and acidic residues" evidence="1">
    <location>
        <begin position="26"/>
        <end position="39"/>
    </location>
</feature>
<dbReference type="Proteomes" id="UP001555826">
    <property type="component" value="Unassembled WGS sequence"/>
</dbReference>
<organism evidence="2 3">
    <name type="scientific">Kineococcus endophyticus</name>
    <dbReference type="NCBI Taxonomy" id="1181883"/>
    <lineage>
        <taxon>Bacteria</taxon>
        <taxon>Bacillati</taxon>
        <taxon>Actinomycetota</taxon>
        <taxon>Actinomycetes</taxon>
        <taxon>Kineosporiales</taxon>
        <taxon>Kineosporiaceae</taxon>
        <taxon>Kineococcus</taxon>
    </lineage>
</organism>